<name>A0A6M6JMW4_9PSEU</name>
<organism evidence="2 3">
    <name type="scientific">Pseudonocardia broussonetiae</name>
    <dbReference type="NCBI Taxonomy" id="2736640"/>
    <lineage>
        <taxon>Bacteria</taxon>
        <taxon>Bacillati</taxon>
        <taxon>Actinomycetota</taxon>
        <taxon>Actinomycetes</taxon>
        <taxon>Pseudonocardiales</taxon>
        <taxon>Pseudonocardiaceae</taxon>
        <taxon>Pseudonocardia</taxon>
    </lineage>
</organism>
<evidence type="ECO:0000313" key="3">
    <source>
        <dbReference type="Proteomes" id="UP000505377"/>
    </source>
</evidence>
<feature type="compositionally biased region" description="Basic and acidic residues" evidence="1">
    <location>
        <begin position="72"/>
        <end position="86"/>
    </location>
</feature>
<accession>A0A6M6JMW4</accession>
<dbReference type="Proteomes" id="UP000505377">
    <property type="component" value="Chromosome"/>
</dbReference>
<gene>
    <name evidence="2" type="ORF">HOP40_19745</name>
</gene>
<protein>
    <submittedName>
        <fullName evidence="2">Uncharacterized protein</fullName>
    </submittedName>
</protein>
<feature type="region of interest" description="Disordered" evidence="1">
    <location>
        <begin position="72"/>
        <end position="101"/>
    </location>
</feature>
<sequence>MPSKPDPADHLAARVAASEQRSRQLTRQVSRVAGEIAETERRVATTLEQIADDEPDRAETLLAKAREAREFAEHELAEQERWDSWRSGRSATTTPRPSEAK</sequence>
<dbReference type="AlphaFoldDB" id="A0A6M6JMW4"/>
<feature type="compositionally biased region" description="Basic and acidic residues" evidence="1">
    <location>
        <begin position="1"/>
        <end position="12"/>
    </location>
</feature>
<feature type="compositionally biased region" description="Polar residues" evidence="1">
    <location>
        <begin position="87"/>
        <end position="101"/>
    </location>
</feature>
<dbReference type="KEGG" id="pbro:HOP40_19745"/>
<evidence type="ECO:0000256" key="1">
    <source>
        <dbReference type="SAM" id="MobiDB-lite"/>
    </source>
</evidence>
<dbReference type="EMBL" id="CP053564">
    <property type="protein sequence ID" value="QJY47769.1"/>
    <property type="molecule type" value="Genomic_DNA"/>
</dbReference>
<keyword evidence="3" id="KW-1185">Reference proteome</keyword>
<reference evidence="2 3" key="1">
    <citation type="submission" date="2020-05" db="EMBL/GenBank/DDBJ databases">
        <authorList>
            <person name="Mo P."/>
        </authorList>
    </citation>
    <scope>NUCLEOTIDE SEQUENCE [LARGE SCALE GENOMIC DNA]</scope>
    <source>
        <strain evidence="2 3">Gen01</strain>
    </source>
</reference>
<feature type="region of interest" description="Disordered" evidence="1">
    <location>
        <begin position="1"/>
        <end position="28"/>
    </location>
</feature>
<evidence type="ECO:0000313" key="2">
    <source>
        <dbReference type="EMBL" id="QJY47769.1"/>
    </source>
</evidence>
<proteinExistence type="predicted"/>
<dbReference type="RefSeq" id="WP_172160733.1">
    <property type="nucleotide sequence ID" value="NZ_CP053564.1"/>
</dbReference>